<proteinExistence type="predicted"/>
<dbReference type="Gene3D" id="2.20.25.80">
    <property type="entry name" value="WRKY domain"/>
    <property type="match status" value="1"/>
</dbReference>
<feature type="compositionally biased region" description="Low complexity" evidence="6">
    <location>
        <begin position="69"/>
        <end position="78"/>
    </location>
</feature>
<accession>A0A9E7KNH4</accession>
<evidence type="ECO:0000313" key="9">
    <source>
        <dbReference type="Proteomes" id="UP001055439"/>
    </source>
</evidence>
<dbReference type="GO" id="GO:0005634">
    <property type="term" value="C:nucleus"/>
    <property type="evidence" value="ECO:0007669"/>
    <property type="project" value="UniProtKB-SubCell"/>
</dbReference>
<evidence type="ECO:0000313" key="8">
    <source>
        <dbReference type="EMBL" id="URE21635.1"/>
    </source>
</evidence>
<organism evidence="8 9">
    <name type="scientific">Musa troglodytarum</name>
    <name type="common">fe'i banana</name>
    <dbReference type="NCBI Taxonomy" id="320322"/>
    <lineage>
        <taxon>Eukaryota</taxon>
        <taxon>Viridiplantae</taxon>
        <taxon>Streptophyta</taxon>
        <taxon>Embryophyta</taxon>
        <taxon>Tracheophyta</taxon>
        <taxon>Spermatophyta</taxon>
        <taxon>Magnoliopsida</taxon>
        <taxon>Liliopsida</taxon>
        <taxon>Zingiberales</taxon>
        <taxon>Musaceae</taxon>
        <taxon>Musa</taxon>
    </lineage>
</organism>
<name>A0A9E7KNH4_9LILI</name>
<evidence type="ECO:0000256" key="3">
    <source>
        <dbReference type="ARBA" id="ARBA00023125"/>
    </source>
</evidence>
<dbReference type="GO" id="GO:0003700">
    <property type="term" value="F:DNA-binding transcription factor activity"/>
    <property type="evidence" value="ECO:0007669"/>
    <property type="project" value="InterPro"/>
</dbReference>
<evidence type="ECO:0000256" key="1">
    <source>
        <dbReference type="ARBA" id="ARBA00004123"/>
    </source>
</evidence>
<dbReference type="InterPro" id="IPR036576">
    <property type="entry name" value="WRKY_dom_sf"/>
</dbReference>
<keyword evidence="4" id="KW-0804">Transcription</keyword>
<dbReference type="PROSITE" id="PS50811">
    <property type="entry name" value="WRKY"/>
    <property type="match status" value="1"/>
</dbReference>
<dbReference type="AlphaFoldDB" id="A0A9E7KNH4"/>
<dbReference type="EMBL" id="CP097509">
    <property type="protein sequence ID" value="URE21635.1"/>
    <property type="molecule type" value="Genomic_DNA"/>
</dbReference>
<evidence type="ECO:0000256" key="5">
    <source>
        <dbReference type="ARBA" id="ARBA00023242"/>
    </source>
</evidence>
<dbReference type="PANTHER" id="PTHR31221">
    <property type="entry name" value="WRKY TRANSCRIPTION FACTOR PROTEIN 1-RELATED"/>
    <property type="match status" value="1"/>
</dbReference>
<comment type="subcellular location">
    <subcellularLocation>
        <location evidence="1">Nucleus</location>
    </subcellularLocation>
</comment>
<feature type="domain" description="WRKY" evidence="7">
    <location>
        <begin position="113"/>
        <end position="190"/>
    </location>
</feature>
<feature type="compositionally biased region" description="Basic and acidic residues" evidence="6">
    <location>
        <begin position="317"/>
        <end position="326"/>
    </location>
</feature>
<protein>
    <submittedName>
        <fullName evidence="8">WRKY</fullName>
    </submittedName>
</protein>
<keyword evidence="3" id="KW-0238">DNA-binding</keyword>
<evidence type="ECO:0000259" key="7">
    <source>
        <dbReference type="PROSITE" id="PS50811"/>
    </source>
</evidence>
<evidence type="ECO:0000256" key="6">
    <source>
        <dbReference type="SAM" id="MobiDB-lite"/>
    </source>
</evidence>
<keyword evidence="5" id="KW-0539">Nucleus</keyword>
<feature type="compositionally biased region" description="Basic and acidic residues" evidence="6">
    <location>
        <begin position="79"/>
        <end position="92"/>
    </location>
</feature>
<feature type="region of interest" description="Disordered" evidence="6">
    <location>
        <begin position="221"/>
        <end position="272"/>
    </location>
</feature>
<reference evidence="8" key="1">
    <citation type="submission" date="2022-05" db="EMBL/GenBank/DDBJ databases">
        <title>The Musa troglodytarum L. genome provides insights into the mechanism of non-climacteric behaviour and enrichment of carotenoids.</title>
        <authorList>
            <person name="Wang J."/>
        </authorList>
    </citation>
    <scope>NUCLEOTIDE SEQUENCE</scope>
    <source>
        <tissue evidence="8">Leaf</tissue>
    </source>
</reference>
<keyword evidence="2" id="KW-0805">Transcription regulation</keyword>
<dbReference type="Pfam" id="PF03106">
    <property type="entry name" value="WRKY"/>
    <property type="match status" value="1"/>
</dbReference>
<dbReference type="Proteomes" id="UP001055439">
    <property type="component" value="Chromosome 7"/>
</dbReference>
<dbReference type="InterPro" id="IPR003657">
    <property type="entry name" value="WRKY_dom"/>
</dbReference>
<feature type="region of interest" description="Disordered" evidence="6">
    <location>
        <begin position="306"/>
        <end position="326"/>
    </location>
</feature>
<sequence>MEEQEESLPPLSDASSSWKFSADGASISIASLHDVCVGEGLDWGLPGGTGDGLPPAFDLPSWVTEEPRSSVAAAASSSSDERPGGKPAEKANRSAKRVQKGTRQPRFAFMTKSEIDHLEDGYRWRKYGQKVVKNSPFPRSVDASHCRSSSHVPRCVGFAPVELLPVHTQQVQREEESRAVFAGSQHRHHHLRRPTLSPHHRLRLPARRRVAISTACLVGTADSSAGDAVPSEPSRASRHPSRPSNRSTVRGANGIGGGENLAGSHGRRSAGRCRAIRNEKEMTETIRKRELIAIHRKNEISTTSWFPTSFISGPAAPEKRGKETAF</sequence>
<evidence type="ECO:0000256" key="2">
    <source>
        <dbReference type="ARBA" id="ARBA00023015"/>
    </source>
</evidence>
<dbReference type="SMART" id="SM00774">
    <property type="entry name" value="WRKY"/>
    <property type="match status" value="1"/>
</dbReference>
<dbReference type="SUPFAM" id="SSF118290">
    <property type="entry name" value="WRKY DNA-binding domain"/>
    <property type="match status" value="1"/>
</dbReference>
<dbReference type="GO" id="GO:0043565">
    <property type="term" value="F:sequence-specific DNA binding"/>
    <property type="evidence" value="ECO:0007669"/>
    <property type="project" value="InterPro"/>
</dbReference>
<gene>
    <name evidence="8" type="ORF">MUK42_11054</name>
</gene>
<evidence type="ECO:0000256" key="4">
    <source>
        <dbReference type="ARBA" id="ARBA00023163"/>
    </source>
</evidence>
<dbReference type="InterPro" id="IPR044810">
    <property type="entry name" value="WRKY_plant"/>
</dbReference>
<feature type="region of interest" description="Disordered" evidence="6">
    <location>
        <begin position="41"/>
        <end position="104"/>
    </location>
</feature>
<keyword evidence="9" id="KW-1185">Reference proteome</keyword>
<dbReference type="PANTHER" id="PTHR31221:SF334">
    <property type="entry name" value="WRKY TRANSCRIPTION FACTOR 57-RELATED"/>
    <property type="match status" value="1"/>
</dbReference>